<dbReference type="AlphaFoldDB" id="A0A6J6GKC4"/>
<dbReference type="SUPFAM" id="SSF53901">
    <property type="entry name" value="Thiolase-like"/>
    <property type="match status" value="2"/>
</dbReference>
<dbReference type="InterPro" id="IPR016039">
    <property type="entry name" value="Thiolase-like"/>
</dbReference>
<feature type="domain" description="Thiolase C-terminal" evidence="1">
    <location>
        <begin position="251"/>
        <end position="385"/>
    </location>
</feature>
<accession>A0A6J6GKC4</accession>
<dbReference type="CDD" id="cd00829">
    <property type="entry name" value="SCP-x_thiolase"/>
    <property type="match status" value="1"/>
</dbReference>
<name>A0A6J6GKC4_9ZZZZ</name>
<dbReference type="InterPro" id="IPR055140">
    <property type="entry name" value="Thiolase_C_2"/>
</dbReference>
<dbReference type="PANTHER" id="PTHR42870">
    <property type="entry name" value="ACETYL-COA C-ACETYLTRANSFERASE"/>
    <property type="match status" value="1"/>
</dbReference>
<protein>
    <submittedName>
        <fullName evidence="2">Unannotated protein</fullName>
    </submittedName>
</protein>
<evidence type="ECO:0000313" key="2">
    <source>
        <dbReference type="EMBL" id="CAB4601677.1"/>
    </source>
</evidence>
<sequence>MSKHPFHDVAIVGVHNTRQARVLEGHDARSITMEGALGAISDAGLEPRDIDGVVGSLASDFLFQSRVGPAWRSLSPLGIPAVLEAAMAIGCGLASTVLVATGEAGSYRQHDSTAPWTRPTNEFVASYGMFTAAEFALMARRHMHMYGTTAESMAHVAATIRNNGHVNPEAVYFGKGPFTIDDILGSRMIADPFHLLECATTSEGATALVLTRADRVEDLAKPPVYILGGGTDYYGPAYQHPPVWDLGGNRRSDLVAGYVGRQAAEEAFAAAGIGPDDVDVCEFYDPFSFELIRQFEAFGFCGEGEGGDFVMSGVIEPGGRFPITTDGGTMSFSHGGASVQLFQRVVRGVQQIRGECVTGQVGGAEVAMSTGGGSGALFTDVLLLGKDRP</sequence>
<dbReference type="Pfam" id="PF22691">
    <property type="entry name" value="Thiolase_C_1"/>
    <property type="match status" value="1"/>
</dbReference>
<reference evidence="2" key="1">
    <citation type="submission" date="2020-05" db="EMBL/GenBank/DDBJ databases">
        <authorList>
            <person name="Chiriac C."/>
            <person name="Salcher M."/>
            <person name="Ghai R."/>
            <person name="Kavagutti S V."/>
        </authorList>
    </citation>
    <scope>NUCLEOTIDE SEQUENCE</scope>
</reference>
<dbReference type="PANTHER" id="PTHR42870:SF1">
    <property type="entry name" value="NON-SPECIFIC LIPID-TRANSFER PROTEIN-LIKE 2"/>
    <property type="match status" value="1"/>
</dbReference>
<dbReference type="PIRSF" id="PIRSF000429">
    <property type="entry name" value="Ac-CoA_Ac_transf"/>
    <property type="match status" value="1"/>
</dbReference>
<proteinExistence type="predicted"/>
<dbReference type="Gene3D" id="3.40.47.10">
    <property type="match status" value="1"/>
</dbReference>
<dbReference type="InterPro" id="IPR002155">
    <property type="entry name" value="Thiolase"/>
</dbReference>
<dbReference type="GO" id="GO:0016747">
    <property type="term" value="F:acyltransferase activity, transferring groups other than amino-acyl groups"/>
    <property type="evidence" value="ECO:0007669"/>
    <property type="project" value="InterPro"/>
</dbReference>
<evidence type="ECO:0000259" key="1">
    <source>
        <dbReference type="Pfam" id="PF22691"/>
    </source>
</evidence>
<dbReference type="EMBL" id="CAEZUP010000012">
    <property type="protein sequence ID" value="CAB4601677.1"/>
    <property type="molecule type" value="Genomic_DNA"/>
</dbReference>
<organism evidence="2">
    <name type="scientific">freshwater metagenome</name>
    <dbReference type="NCBI Taxonomy" id="449393"/>
    <lineage>
        <taxon>unclassified sequences</taxon>
        <taxon>metagenomes</taxon>
        <taxon>ecological metagenomes</taxon>
    </lineage>
</organism>
<gene>
    <name evidence="2" type="ORF">UFOPK1835_00454</name>
</gene>